<evidence type="ECO:0000256" key="7">
    <source>
        <dbReference type="ARBA" id="ARBA00023136"/>
    </source>
</evidence>
<organism evidence="9 10">
    <name type="scientific">Clostridium amylolyticum</name>
    <dbReference type="NCBI Taxonomy" id="1121298"/>
    <lineage>
        <taxon>Bacteria</taxon>
        <taxon>Bacillati</taxon>
        <taxon>Bacillota</taxon>
        <taxon>Clostridia</taxon>
        <taxon>Eubacteriales</taxon>
        <taxon>Clostridiaceae</taxon>
        <taxon>Clostridium</taxon>
    </lineage>
</organism>
<keyword evidence="7 8" id="KW-0472">Membrane</keyword>
<evidence type="ECO:0000256" key="5">
    <source>
        <dbReference type="ARBA" id="ARBA00022692"/>
    </source>
</evidence>
<feature type="transmembrane region" description="Helical" evidence="8">
    <location>
        <begin position="307"/>
        <end position="338"/>
    </location>
</feature>
<dbReference type="Proteomes" id="UP000184080">
    <property type="component" value="Unassembled WGS sequence"/>
</dbReference>
<dbReference type="OrthoDB" id="9793390at2"/>
<keyword evidence="4" id="KW-1003">Cell membrane</keyword>
<keyword evidence="5 8" id="KW-0812">Transmembrane</keyword>
<dbReference type="Pfam" id="PF01594">
    <property type="entry name" value="AI-2E_transport"/>
    <property type="match status" value="1"/>
</dbReference>
<evidence type="ECO:0000256" key="3">
    <source>
        <dbReference type="ARBA" id="ARBA00022448"/>
    </source>
</evidence>
<keyword evidence="3" id="KW-0813">Transport</keyword>
<name>A0A1M6IRN4_9CLOT</name>
<proteinExistence type="inferred from homology"/>
<sequence length="357" mass="40195">MNNKKITLTLINILLSLLILYVFTKLDYIFKPIGKIANSLIVPIIFTIFFYYVLRPVVNYINIKDKHKTLAVIVTVLLFVTALATLLKYGISVVTKEFQGSTANGELINLNSFKDFFGESIGDYVEKFNINEKILSYLSNVVSYISTYFFDFFTSISNTFTQIIIIPFLLFYLLKDDTKFAKGLLDITPDKYKHIAKTTLKEIDETLSSYIKSQMVVSLVIGVMMLLAYKIIGMPNALFLACFSAITTVIPFLGPILGIIPAILLGLTINLNMVLKIIIASIIVQQLEENLVTPNIMSNKLNLHPLTVIIVILISLSVFGILGAFIAVPLYTSLIIIFRNTGKAYHMRKIEHTFETK</sequence>
<evidence type="ECO:0000256" key="6">
    <source>
        <dbReference type="ARBA" id="ARBA00022989"/>
    </source>
</evidence>
<feature type="transmembrane region" description="Helical" evidence="8">
    <location>
        <begin position="238"/>
        <end position="260"/>
    </location>
</feature>
<dbReference type="GO" id="GO:0055085">
    <property type="term" value="P:transmembrane transport"/>
    <property type="evidence" value="ECO:0007669"/>
    <property type="project" value="TreeGrafter"/>
</dbReference>
<evidence type="ECO:0000256" key="2">
    <source>
        <dbReference type="ARBA" id="ARBA00009773"/>
    </source>
</evidence>
<dbReference type="InterPro" id="IPR002549">
    <property type="entry name" value="AI-2E-like"/>
</dbReference>
<dbReference type="GO" id="GO:0005886">
    <property type="term" value="C:plasma membrane"/>
    <property type="evidence" value="ECO:0007669"/>
    <property type="project" value="UniProtKB-SubCell"/>
</dbReference>
<keyword evidence="6 8" id="KW-1133">Transmembrane helix</keyword>
<dbReference type="RefSeq" id="WP_073008132.1">
    <property type="nucleotide sequence ID" value="NZ_FQZO01000004.1"/>
</dbReference>
<feature type="transmembrane region" description="Helical" evidence="8">
    <location>
        <begin position="156"/>
        <end position="174"/>
    </location>
</feature>
<keyword evidence="10" id="KW-1185">Reference proteome</keyword>
<dbReference type="AlphaFoldDB" id="A0A1M6IRN4"/>
<dbReference type="EMBL" id="FQZO01000004">
    <property type="protein sequence ID" value="SHJ36999.1"/>
    <property type="molecule type" value="Genomic_DNA"/>
</dbReference>
<feature type="transmembrane region" description="Helical" evidence="8">
    <location>
        <begin position="267"/>
        <end position="287"/>
    </location>
</feature>
<evidence type="ECO:0000256" key="8">
    <source>
        <dbReference type="SAM" id="Phobius"/>
    </source>
</evidence>
<evidence type="ECO:0000313" key="9">
    <source>
        <dbReference type="EMBL" id="SHJ36999.1"/>
    </source>
</evidence>
<dbReference type="PANTHER" id="PTHR21716">
    <property type="entry name" value="TRANSMEMBRANE PROTEIN"/>
    <property type="match status" value="1"/>
</dbReference>
<gene>
    <name evidence="9" type="ORF">SAMN05444401_2932</name>
</gene>
<feature type="transmembrane region" description="Helical" evidence="8">
    <location>
        <begin position="215"/>
        <end position="232"/>
    </location>
</feature>
<reference evidence="9 10" key="1">
    <citation type="submission" date="2016-11" db="EMBL/GenBank/DDBJ databases">
        <authorList>
            <person name="Jaros S."/>
            <person name="Januszkiewicz K."/>
            <person name="Wedrychowicz H."/>
        </authorList>
    </citation>
    <scope>NUCLEOTIDE SEQUENCE [LARGE SCALE GENOMIC DNA]</scope>
    <source>
        <strain evidence="9 10">DSM 21864</strain>
    </source>
</reference>
<comment type="similarity">
    <text evidence="2">Belongs to the autoinducer-2 exporter (AI-2E) (TC 2.A.86) family.</text>
</comment>
<evidence type="ECO:0000256" key="4">
    <source>
        <dbReference type="ARBA" id="ARBA00022475"/>
    </source>
</evidence>
<feature type="transmembrane region" description="Helical" evidence="8">
    <location>
        <begin position="36"/>
        <end position="54"/>
    </location>
</feature>
<evidence type="ECO:0000313" key="10">
    <source>
        <dbReference type="Proteomes" id="UP000184080"/>
    </source>
</evidence>
<dbReference type="STRING" id="1121298.SAMN05444401_2932"/>
<accession>A0A1M6IRN4</accession>
<dbReference type="PANTHER" id="PTHR21716:SF53">
    <property type="entry name" value="PERMEASE PERM-RELATED"/>
    <property type="match status" value="1"/>
</dbReference>
<feature type="transmembrane region" description="Helical" evidence="8">
    <location>
        <begin position="69"/>
        <end position="87"/>
    </location>
</feature>
<feature type="transmembrane region" description="Helical" evidence="8">
    <location>
        <begin position="6"/>
        <end position="24"/>
    </location>
</feature>
<comment type="subcellular location">
    <subcellularLocation>
        <location evidence="1">Cell membrane</location>
        <topology evidence="1">Multi-pass membrane protein</topology>
    </subcellularLocation>
</comment>
<protein>
    <submittedName>
        <fullName evidence="9">Predicted PurR-regulated permease PerM</fullName>
    </submittedName>
</protein>
<evidence type="ECO:0000256" key="1">
    <source>
        <dbReference type="ARBA" id="ARBA00004651"/>
    </source>
</evidence>